<name>A0A7V3YN49_9BACT</name>
<dbReference type="PANTHER" id="PTHR43730">
    <property type="entry name" value="BETA-MANNOSIDASE"/>
    <property type="match status" value="1"/>
</dbReference>
<dbReference type="GO" id="GO:0005975">
    <property type="term" value="P:carbohydrate metabolic process"/>
    <property type="evidence" value="ECO:0007669"/>
    <property type="project" value="InterPro"/>
</dbReference>
<dbReference type="Gene3D" id="3.20.20.80">
    <property type="entry name" value="Glycosidases"/>
    <property type="match status" value="1"/>
</dbReference>
<sequence>MHRLSLDGSWILEGLPYGEGVEKKAYRPDYTPSDPLEALVPGEVHLDLLRAGRIPEPLFGENAKLCQWVEEKEWWYRRKFSVPGEWLTLHAELVFEGIDTDCDVYLNGEHLAHHENMFVPLVIDVSGKLQSENLLVVRVDSGVMRIQNKPFVPYPAGSPEQDYRRVWARKAQFTFAWDWAPRLVNVGIWRSVSLRFFEGFALRDVFVRGSISCDRKSATVTLSGAVENFSKNFACEPKLRLRALLFEEEGRKLVVSKDESFRAYPGLTNFTLTLEVSPPRLWWPNGFGEPHLYRVLLLLLDEEGRELDRFEKAWGLREVALRQEPLSSDEGESFILTVNGEPIFCKGADWVPADSLIPRVTREKYQRLIEEAQKAHFNMFRVWGGGIYEDPFFYEHCARCGIMVWQDFMFACAYYPKSPEFLQEVEREIQAVVKQLRNETAIVLWCGNNELQWLHERNKEITGKKDLEFPDYDIYHILMPRLLKDLDPTRPFWPSSPYGGSDPNSENEGDRHFWDVSILIEDLKERVNYENYARDRGKFISEFGVLAPPVLESLREFIPEEELFLDSPSWQFHNNVFERENIRGMLREFVKDPERLSFPEYLRFAQLLQGEALKFALEHWRRRKFLTAGALFWMYSDCWGAIGWTVIDYYLRKKPSYYFVRRAFQPVDLSLRRGEYAVELFVVNDTPEALVLAVEYGLSFFDGREITSGNLSCHIPSNSSRKVGVVPCGVATARPSEVFFWARLLDGDRVLDWERCFFVRFKDLKLEKARVDWDVVFEKGETFIELVSPVFAWFVNVELPSSFTPEDNYFDLFPGKVRRLKITGEGELKKQDVEISWNNA</sequence>
<gene>
    <name evidence="12" type="ORF">ENU96_08440</name>
</gene>
<evidence type="ECO:0000259" key="9">
    <source>
        <dbReference type="Pfam" id="PF00703"/>
    </source>
</evidence>
<dbReference type="EC" id="3.2.1.25" evidence="3"/>
<dbReference type="InterPro" id="IPR013783">
    <property type="entry name" value="Ig-like_fold"/>
</dbReference>
<dbReference type="InterPro" id="IPR008979">
    <property type="entry name" value="Galactose-bd-like_sf"/>
</dbReference>
<accession>A0A7V3YN49</accession>
<dbReference type="SUPFAM" id="SSF49303">
    <property type="entry name" value="beta-Galactosidase/glucuronidase domain"/>
    <property type="match status" value="2"/>
</dbReference>
<evidence type="ECO:0000256" key="3">
    <source>
        <dbReference type="ARBA" id="ARBA00012754"/>
    </source>
</evidence>
<dbReference type="InterPro" id="IPR006102">
    <property type="entry name" value="Ig-like_GH2"/>
</dbReference>
<evidence type="ECO:0000256" key="4">
    <source>
        <dbReference type="ARBA" id="ARBA00022801"/>
    </source>
</evidence>
<dbReference type="InterPro" id="IPR054593">
    <property type="entry name" value="Beta-mannosidase-like_N2"/>
</dbReference>
<comment type="catalytic activity">
    <reaction evidence="1">
        <text>Hydrolysis of terminal, non-reducing beta-D-mannose residues in beta-D-mannosides.</text>
        <dbReference type="EC" id="3.2.1.25"/>
    </reaction>
</comment>
<proteinExistence type="inferred from homology"/>
<dbReference type="GO" id="GO:0005576">
    <property type="term" value="C:extracellular region"/>
    <property type="evidence" value="ECO:0007669"/>
    <property type="project" value="UniProtKB-SubCell"/>
</dbReference>
<keyword evidence="4 12" id="KW-0378">Hydrolase</keyword>
<evidence type="ECO:0000256" key="2">
    <source>
        <dbReference type="ARBA" id="ARBA00004740"/>
    </source>
</evidence>
<dbReference type="Pfam" id="PF00703">
    <property type="entry name" value="Glyco_hydro_2"/>
    <property type="match status" value="1"/>
</dbReference>
<dbReference type="EMBL" id="DTEN01000338">
    <property type="protein sequence ID" value="HGI75688.1"/>
    <property type="molecule type" value="Genomic_DNA"/>
</dbReference>
<organism evidence="12">
    <name type="scientific">Candidatus Caldatribacterium californiense</name>
    <dbReference type="NCBI Taxonomy" id="1454726"/>
    <lineage>
        <taxon>Bacteria</taxon>
        <taxon>Pseudomonadati</taxon>
        <taxon>Atribacterota</taxon>
        <taxon>Atribacteria</taxon>
        <taxon>Atribacterales</taxon>
        <taxon>Candidatus Caldatribacteriaceae</taxon>
        <taxon>Candidatus Caldatribacterium</taxon>
    </lineage>
</organism>
<comment type="similarity">
    <text evidence="6">Belongs to the glycosyl hydrolase 2 family. Beta-mannosidase B subfamily.</text>
</comment>
<dbReference type="InterPro" id="IPR050887">
    <property type="entry name" value="Beta-mannosidase_GH2"/>
</dbReference>
<reference evidence="12" key="1">
    <citation type="journal article" date="2020" name="mSystems">
        <title>Genome- and Community-Level Interaction Insights into Carbon Utilization and Element Cycling Functions of Hydrothermarchaeota in Hydrothermal Sediment.</title>
        <authorList>
            <person name="Zhou Z."/>
            <person name="Liu Y."/>
            <person name="Xu W."/>
            <person name="Pan J."/>
            <person name="Luo Z.H."/>
            <person name="Li M."/>
        </authorList>
    </citation>
    <scope>NUCLEOTIDE SEQUENCE [LARGE SCALE GENOMIC DNA]</scope>
    <source>
        <strain evidence="12">SpSt-716</strain>
    </source>
</reference>
<dbReference type="Gene3D" id="2.60.120.260">
    <property type="entry name" value="Galactose-binding domain-like"/>
    <property type="match status" value="1"/>
</dbReference>
<evidence type="ECO:0000259" key="11">
    <source>
        <dbReference type="Pfam" id="PF22666"/>
    </source>
</evidence>
<evidence type="ECO:0000256" key="7">
    <source>
        <dbReference type="ARBA" id="ARBA00041069"/>
    </source>
</evidence>
<dbReference type="InterPro" id="IPR041447">
    <property type="entry name" value="Mannosidase_ig"/>
</dbReference>
<evidence type="ECO:0000259" key="10">
    <source>
        <dbReference type="Pfam" id="PF17786"/>
    </source>
</evidence>
<dbReference type="SUPFAM" id="SSF49785">
    <property type="entry name" value="Galactose-binding domain-like"/>
    <property type="match status" value="1"/>
</dbReference>
<dbReference type="Pfam" id="PF17786">
    <property type="entry name" value="Mannosidase_ig"/>
    <property type="match status" value="1"/>
</dbReference>
<comment type="caution">
    <text evidence="12">The sequence shown here is derived from an EMBL/GenBank/DDBJ whole genome shotgun (WGS) entry which is preliminary data.</text>
</comment>
<keyword evidence="5" id="KW-0326">Glycosidase</keyword>
<dbReference type="InterPro" id="IPR017853">
    <property type="entry name" value="GH"/>
</dbReference>
<evidence type="ECO:0000256" key="1">
    <source>
        <dbReference type="ARBA" id="ARBA00000829"/>
    </source>
</evidence>
<dbReference type="SUPFAM" id="SSF51445">
    <property type="entry name" value="(Trans)glycosidases"/>
    <property type="match status" value="1"/>
</dbReference>
<dbReference type="PANTHER" id="PTHR43730:SF1">
    <property type="entry name" value="BETA-MANNOSIDASE"/>
    <property type="match status" value="1"/>
</dbReference>
<dbReference type="AlphaFoldDB" id="A0A7V3YN49"/>
<dbReference type="InterPro" id="IPR036156">
    <property type="entry name" value="Beta-gal/glucu_dom_sf"/>
</dbReference>
<dbReference type="GO" id="GO:0006516">
    <property type="term" value="P:glycoprotein catabolic process"/>
    <property type="evidence" value="ECO:0007669"/>
    <property type="project" value="TreeGrafter"/>
</dbReference>
<dbReference type="Gene3D" id="2.60.40.10">
    <property type="entry name" value="Immunoglobulins"/>
    <property type="match status" value="2"/>
</dbReference>
<comment type="pathway">
    <text evidence="2">Glycan metabolism; N-glycan degradation.</text>
</comment>
<evidence type="ECO:0000313" key="12">
    <source>
        <dbReference type="EMBL" id="HGI75688.1"/>
    </source>
</evidence>
<evidence type="ECO:0000256" key="8">
    <source>
        <dbReference type="ARBA" id="ARBA00041614"/>
    </source>
</evidence>
<protein>
    <recommendedName>
        <fullName evidence="7">Beta-mannosidase B</fullName>
        <ecNumber evidence="3">3.2.1.25</ecNumber>
    </recommendedName>
    <alternativeName>
        <fullName evidence="8">Mannanase B</fullName>
    </alternativeName>
</protein>
<dbReference type="GO" id="GO:0004567">
    <property type="term" value="F:beta-mannosidase activity"/>
    <property type="evidence" value="ECO:0007669"/>
    <property type="project" value="UniProtKB-EC"/>
</dbReference>
<feature type="domain" description="Mannosidase Ig/CBM-like" evidence="10">
    <location>
        <begin position="678"/>
        <end position="763"/>
    </location>
</feature>
<evidence type="ECO:0000256" key="6">
    <source>
        <dbReference type="ARBA" id="ARBA00038429"/>
    </source>
</evidence>
<dbReference type="Pfam" id="PF22666">
    <property type="entry name" value="Glyco_hydro_2_N2"/>
    <property type="match status" value="1"/>
</dbReference>
<evidence type="ECO:0000256" key="5">
    <source>
        <dbReference type="ARBA" id="ARBA00023295"/>
    </source>
</evidence>
<dbReference type="FunFam" id="3.20.20.80:FF:000050">
    <property type="entry name" value="Beta-mannosidase B"/>
    <property type="match status" value="1"/>
</dbReference>
<feature type="domain" description="Beta-mannosidase-like galactose-binding" evidence="11">
    <location>
        <begin position="36"/>
        <end position="190"/>
    </location>
</feature>
<feature type="domain" description="Glycoside hydrolase family 2 immunoglobulin-like beta-sandwich" evidence="9">
    <location>
        <begin position="202"/>
        <end position="317"/>
    </location>
</feature>